<reference evidence="1" key="1">
    <citation type="submission" date="2020-04" db="EMBL/GenBank/DDBJ databases">
        <authorList>
            <person name="Chiriac C."/>
            <person name="Salcher M."/>
            <person name="Ghai R."/>
            <person name="Kavagutti S V."/>
        </authorList>
    </citation>
    <scope>NUCLEOTIDE SEQUENCE</scope>
</reference>
<name>A0A6J5L2Q8_9CAUD</name>
<dbReference type="EMBL" id="LR796209">
    <property type="protein sequence ID" value="CAB4127493.1"/>
    <property type="molecule type" value="Genomic_DNA"/>
</dbReference>
<gene>
    <name evidence="1" type="ORF">UFOVP75_224</name>
</gene>
<evidence type="ECO:0000313" key="1">
    <source>
        <dbReference type="EMBL" id="CAB4127493.1"/>
    </source>
</evidence>
<protein>
    <submittedName>
        <fullName evidence="1">Uncharacterized protein</fullName>
    </submittedName>
</protein>
<organism evidence="1">
    <name type="scientific">uncultured Caudovirales phage</name>
    <dbReference type="NCBI Taxonomy" id="2100421"/>
    <lineage>
        <taxon>Viruses</taxon>
        <taxon>Duplodnaviria</taxon>
        <taxon>Heunggongvirae</taxon>
        <taxon>Uroviricota</taxon>
        <taxon>Caudoviricetes</taxon>
        <taxon>Peduoviridae</taxon>
        <taxon>Maltschvirus</taxon>
        <taxon>Maltschvirus maltsch</taxon>
    </lineage>
</organism>
<sequence length="79" mass="9545">MNEWTTTTPTKPGHYYFSVRPLLSHQRYHFCVTLGKDGKFYHEDGETFNPNNFYVDRLWIKQPTLDTFFNAIKRFLRIP</sequence>
<proteinExistence type="predicted"/>
<accession>A0A6J5L2Q8</accession>